<accession>A0ABQ5G1A6</accession>
<sequence length="396" mass="44007">MDWLLIHNEEVRFAAKCGLLLLLQIPLRALTAIVRRFVNYIKASYLLRMAWPEWDTCRARVRDNHGCGRGFPSADASCFADGLRKRPMPIRVCLAISGSCQCGPGLSLGPLSGVLEPLFFMYVDDVVCSVVVDKFVGAFMGEFVVEDVKIGSKEFRRRLRFRRMPNLIESQARLVASFGEGVCETYDRGLGLERMKELKGVEFRVDTSVLVHPYLTPMVCGLFLIVGSLNERIQQGFCLRALCLGVGGGALLSFFSNELGFEVVGVEADEVVLSVARQYFRLNDGKSVQVIVGDAIEMIEKVTYGVSVDGVMRSFLHDHGVLVINVISPNKVFYGNLVRELQDFFYKVYEMDVANDGNVVLMATLTPITSDDHDNAFLTRLKSVISGTSVDSIVEL</sequence>
<evidence type="ECO:0000313" key="2">
    <source>
        <dbReference type="Proteomes" id="UP001151760"/>
    </source>
</evidence>
<reference evidence="1" key="1">
    <citation type="journal article" date="2022" name="Int. J. Mol. Sci.">
        <title>Draft Genome of Tanacetum Coccineum: Genomic Comparison of Closely Related Tanacetum-Family Plants.</title>
        <authorList>
            <person name="Yamashiro T."/>
            <person name="Shiraishi A."/>
            <person name="Nakayama K."/>
            <person name="Satake H."/>
        </authorList>
    </citation>
    <scope>NUCLEOTIDE SEQUENCE</scope>
</reference>
<dbReference type="SUPFAM" id="SSF53335">
    <property type="entry name" value="S-adenosyl-L-methionine-dependent methyltransferases"/>
    <property type="match status" value="1"/>
</dbReference>
<organism evidence="1 2">
    <name type="scientific">Tanacetum coccineum</name>
    <dbReference type="NCBI Taxonomy" id="301880"/>
    <lineage>
        <taxon>Eukaryota</taxon>
        <taxon>Viridiplantae</taxon>
        <taxon>Streptophyta</taxon>
        <taxon>Embryophyta</taxon>
        <taxon>Tracheophyta</taxon>
        <taxon>Spermatophyta</taxon>
        <taxon>Magnoliopsida</taxon>
        <taxon>eudicotyledons</taxon>
        <taxon>Gunneridae</taxon>
        <taxon>Pentapetalae</taxon>
        <taxon>asterids</taxon>
        <taxon>campanulids</taxon>
        <taxon>Asterales</taxon>
        <taxon>Asteraceae</taxon>
        <taxon>Asteroideae</taxon>
        <taxon>Anthemideae</taxon>
        <taxon>Anthemidinae</taxon>
        <taxon>Tanacetum</taxon>
    </lineage>
</organism>
<dbReference type="Gene3D" id="3.40.50.150">
    <property type="entry name" value="Vaccinia Virus protein VP39"/>
    <property type="match status" value="2"/>
</dbReference>
<dbReference type="CDD" id="cd02440">
    <property type="entry name" value="AdoMet_MTases"/>
    <property type="match status" value="1"/>
</dbReference>
<name>A0ABQ5G1A6_9ASTR</name>
<evidence type="ECO:0000313" key="1">
    <source>
        <dbReference type="EMBL" id="GJT68757.1"/>
    </source>
</evidence>
<proteinExistence type="predicted"/>
<protein>
    <submittedName>
        <fullName evidence="1">Methyltransferase-like protein 13</fullName>
    </submittedName>
</protein>
<comment type="caution">
    <text evidence="1">The sequence shown here is derived from an EMBL/GenBank/DDBJ whole genome shotgun (WGS) entry which is preliminary data.</text>
</comment>
<keyword evidence="2" id="KW-1185">Reference proteome</keyword>
<reference evidence="1" key="2">
    <citation type="submission" date="2022-01" db="EMBL/GenBank/DDBJ databases">
        <authorList>
            <person name="Yamashiro T."/>
            <person name="Shiraishi A."/>
            <person name="Satake H."/>
            <person name="Nakayama K."/>
        </authorList>
    </citation>
    <scope>NUCLEOTIDE SEQUENCE</scope>
</reference>
<dbReference type="EMBL" id="BQNB010017926">
    <property type="protein sequence ID" value="GJT68757.1"/>
    <property type="molecule type" value="Genomic_DNA"/>
</dbReference>
<gene>
    <name evidence="1" type="ORF">Tco_1020237</name>
</gene>
<dbReference type="InterPro" id="IPR029063">
    <property type="entry name" value="SAM-dependent_MTases_sf"/>
</dbReference>
<dbReference type="Proteomes" id="UP001151760">
    <property type="component" value="Unassembled WGS sequence"/>
</dbReference>